<evidence type="ECO:0000313" key="2">
    <source>
        <dbReference type="EMBL" id="KAL1228642.1"/>
    </source>
</evidence>
<reference evidence="2 3" key="1">
    <citation type="submission" date="2024-07" db="EMBL/GenBank/DDBJ databases">
        <title>Enhanced genomic and transcriptomic resources for Trichinella pseudospiralis and T. spiralis underpin the discovery of pronounced molecular differences between stages and species.</title>
        <authorList>
            <person name="Pasi K.K."/>
            <person name="La Rosa G."/>
            <person name="Gomez-Morales M.A."/>
            <person name="Tosini F."/>
            <person name="Sumanam S."/>
            <person name="Young N.D."/>
            <person name="Chang B.C."/>
            <person name="Robin G.B."/>
        </authorList>
    </citation>
    <scope>NUCLEOTIDE SEQUENCE [LARGE SCALE GENOMIC DNA]</scope>
    <source>
        <strain evidence="2">ISS534</strain>
    </source>
</reference>
<protein>
    <submittedName>
        <fullName evidence="2">Copine-6</fullName>
    </submittedName>
</protein>
<proteinExistence type="predicted"/>
<evidence type="ECO:0000313" key="3">
    <source>
        <dbReference type="Proteomes" id="UP001558632"/>
    </source>
</evidence>
<comment type="caution">
    <text evidence="2">The sequence shown here is derived from an EMBL/GenBank/DDBJ whole genome shotgun (WGS) entry which is preliminary data.</text>
</comment>
<dbReference type="Pfam" id="PF18701">
    <property type="entry name" value="DUF5641"/>
    <property type="match status" value="1"/>
</dbReference>
<name>A0ABR3K6Q5_TRISP</name>
<keyword evidence="3" id="KW-1185">Reference proteome</keyword>
<feature type="domain" description="DUF5641" evidence="1">
    <location>
        <begin position="67"/>
        <end position="130"/>
    </location>
</feature>
<dbReference type="InterPro" id="IPR040676">
    <property type="entry name" value="DUF5641"/>
</dbReference>
<sequence length="159" mass="18373">MKFSKIICWTDSQTALRWIQGDSYMSHPELVKSIELTTTNSEARNENAPYGPNHHGQATDTVGRLTKRWRYKKKLIAYFWNRWRSEYIISFCTRSKWRGDGTQPKVRDIVLIAEDDVNKGRWMMGRGEITRPTKKLRQLEPAVIDGVPPSSGEDVADSN</sequence>
<gene>
    <name evidence="2" type="ORF">TSPI_04344</name>
</gene>
<dbReference type="Proteomes" id="UP001558632">
    <property type="component" value="Unassembled WGS sequence"/>
</dbReference>
<organism evidence="2 3">
    <name type="scientific">Trichinella spiralis</name>
    <name type="common">Trichina worm</name>
    <dbReference type="NCBI Taxonomy" id="6334"/>
    <lineage>
        <taxon>Eukaryota</taxon>
        <taxon>Metazoa</taxon>
        <taxon>Ecdysozoa</taxon>
        <taxon>Nematoda</taxon>
        <taxon>Enoplea</taxon>
        <taxon>Dorylaimia</taxon>
        <taxon>Trichinellida</taxon>
        <taxon>Trichinellidae</taxon>
        <taxon>Trichinella</taxon>
    </lineage>
</organism>
<dbReference type="PANTHER" id="PTHR47331:SF5">
    <property type="entry name" value="RIBONUCLEASE H"/>
    <property type="match status" value="1"/>
</dbReference>
<dbReference type="EMBL" id="JBEUSY010000501">
    <property type="protein sequence ID" value="KAL1228642.1"/>
    <property type="molecule type" value="Genomic_DNA"/>
</dbReference>
<accession>A0ABR3K6Q5</accession>
<dbReference type="PANTHER" id="PTHR47331">
    <property type="entry name" value="PHD-TYPE DOMAIN-CONTAINING PROTEIN"/>
    <property type="match status" value="1"/>
</dbReference>
<evidence type="ECO:0000259" key="1">
    <source>
        <dbReference type="Pfam" id="PF18701"/>
    </source>
</evidence>